<evidence type="ECO:0000256" key="1">
    <source>
        <dbReference type="SAM" id="MobiDB-lite"/>
    </source>
</evidence>
<keyword evidence="3" id="KW-1185">Reference proteome</keyword>
<evidence type="ECO:0000313" key="2">
    <source>
        <dbReference type="EMBL" id="KAK7477853.1"/>
    </source>
</evidence>
<accession>A0ABD0JTN0</accession>
<feature type="region of interest" description="Disordered" evidence="1">
    <location>
        <begin position="1"/>
        <end position="108"/>
    </location>
</feature>
<organism evidence="2 3">
    <name type="scientific">Batillaria attramentaria</name>
    <dbReference type="NCBI Taxonomy" id="370345"/>
    <lineage>
        <taxon>Eukaryota</taxon>
        <taxon>Metazoa</taxon>
        <taxon>Spiralia</taxon>
        <taxon>Lophotrochozoa</taxon>
        <taxon>Mollusca</taxon>
        <taxon>Gastropoda</taxon>
        <taxon>Caenogastropoda</taxon>
        <taxon>Sorbeoconcha</taxon>
        <taxon>Cerithioidea</taxon>
        <taxon>Batillariidae</taxon>
        <taxon>Batillaria</taxon>
    </lineage>
</organism>
<feature type="compositionally biased region" description="Basic residues" evidence="1">
    <location>
        <begin position="69"/>
        <end position="88"/>
    </location>
</feature>
<protein>
    <submittedName>
        <fullName evidence="2">Uncharacterized protein</fullName>
    </submittedName>
</protein>
<comment type="caution">
    <text evidence="2">The sequence shown here is derived from an EMBL/GenBank/DDBJ whole genome shotgun (WGS) entry which is preliminary data.</text>
</comment>
<dbReference type="EMBL" id="JACVVK020000340">
    <property type="protein sequence ID" value="KAK7477853.1"/>
    <property type="molecule type" value="Genomic_DNA"/>
</dbReference>
<sequence length="213" mass="23832">MKNSSVWQTAFKKDKEQSGMVNGKLTKKQPGNGKKDKEQPNMAKRQKGQQSGVANGKKRQRSEMVNKKVTNRKAKQSRRQHPCIRKRGTSTDKQGPVGDTRKGLGAQRQRREIVNPARPDVCRTLQARSPSVRSGNINCQRACQGEGKCSEQVNEIRKCHLLLTARRTIREQTDISGKYTPGTSALPGFGVPVKVYVRKRRTCGILLLLSPNQ</sequence>
<evidence type="ECO:0000313" key="3">
    <source>
        <dbReference type="Proteomes" id="UP001519460"/>
    </source>
</evidence>
<reference evidence="2 3" key="1">
    <citation type="journal article" date="2023" name="Sci. Data">
        <title>Genome assembly of the Korean intertidal mud-creeper Batillaria attramentaria.</title>
        <authorList>
            <person name="Patra A.K."/>
            <person name="Ho P.T."/>
            <person name="Jun S."/>
            <person name="Lee S.J."/>
            <person name="Kim Y."/>
            <person name="Won Y.J."/>
        </authorList>
    </citation>
    <scope>NUCLEOTIDE SEQUENCE [LARGE SCALE GENOMIC DNA]</scope>
    <source>
        <strain evidence="2">Wonlab-2016</strain>
    </source>
</reference>
<gene>
    <name evidence="2" type="ORF">BaRGS_00030931</name>
</gene>
<proteinExistence type="predicted"/>
<dbReference type="AlphaFoldDB" id="A0ABD0JTN0"/>
<dbReference type="Proteomes" id="UP001519460">
    <property type="component" value="Unassembled WGS sequence"/>
</dbReference>
<name>A0ABD0JTN0_9CAEN</name>